<feature type="transmembrane region" description="Helical" evidence="1">
    <location>
        <begin position="91"/>
        <end position="113"/>
    </location>
</feature>
<sequence>MDLAALIGTYGYWAVALGCLLEGETVLLLAGFAAHRGYLQWPVVVAVAAAAGFAGDMAFFLLGRRFAPQILARWPQVAAQRQRLDGWLQRYGAWVVVSVRFLYGFRIAGPVLIGASGMAWTRFAAFNALGAVLWAVLLTGLGWFFGQAAQALLGKAQHYEGWLALGVIVVALGYALWSRRRARRGAGPGQGR</sequence>
<comment type="caution">
    <text evidence="3">The sequence shown here is derived from an EMBL/GenBank/DDBJ whole genome shotgun (WGS) entry which is preliminary data.</text>
</comment>
<dbReference type="GO" id="GO:0005886">
    <property type="term" value="C:plasma membrane"/>
    <property type="evidence" value="ECO:0007669"/>
    <property type="project" value="TreeGrafter"/>
</dbReference>
<feature type="domain" description="VTT" evidence="2">
    <location>
        <begin position="23"/>
        <end position="143"/>
    </location>
</feature>
<feature type="transmembrane region" description="Helical" evidence="1">
    <location>
        <begin position="12"/>
        <end position="34"/>
    </location>
</feature>
<dbReference type="RefSeq" id="WP_180549336.1">
    <property type="nucleotide sequence ID" value="NZ_JACCKX010000001.1"/>
</dbReference>
<name>A0A853IKA0_9BURK</name>
<keyword evidence="1" id="KW-0812">Transmembrane</keyword>
<evidence type="ECO:0000259" key="2">
    <source>
        <dbReference type="Pfam" id="PF09335"/>
    </source>
</evidence>
<gene>
    <name evidence="3" type="ORF">H0I39_01595</name>
</gene>
<accession>A0A853IKA0</accession>
<evidence type="ECO:0000256" key="1">
    <source>
        <dbReference type="SAM" id="Phobius"/>
    </source>
</evidence>
<reference evidence="3 4" key="1">
    <citation type="submission" date="2020-07" db="EMBL/GenBank/DDBJ databases">
        <authorList>
            <person name="Maaloum M."/>
        </authorList>
    </citation>
    <scope>NUCLEOTIDE SEQUENCE [LARGE SCALE GENOMIC DNA]</scope>
    <source>
        <strain evidence="3 4">GCS-AN-3</strain>
    </source>
</reference>
<dbReference type="PANTHER" id="PTHR42709:SF2">
    <property type="entry name" value="INNER MEMBRANE PROTEIN YOHD"/>
    <property type="match status" value="1"/>
</dbReference>
<protein>
    <submittedName>
        <fullName evidence="3">DedA family protein</fullName>
    </submittedName>
</protein>
<feature type="transmembrane region" description="Helical" evidence="1">
    <location>
        <begin position="125"/>
        <end position="146"/>
    </location>
</feature>
<dbReference type="PANTHER" id="PTHR42709">
    <property type="entry name" value="ALKALINE PHOSPHATASE LIKE PROTEIN"/>
    <property type="match status" value="1"/>
</dbReference>
<organism evidence="3 4">
    <name type="scientific">Ottowia beijingensis</name>
    <dbReference type="NCBI Taxonomy" id="1207057"/>
    <lineage>
        <taxon>Bacteria</taxon>
        <taxon>Pseudomonadati</taxon>
        <taxon>Pseudomonadota</taxon>
        <taxon>Betaproteobacteria</taxon>
        <taxon>Burkholderiales</taxon>
        <taxon>Comamonadaceae</taxon>
        <taxon>Ottowia</taxon>
    </lineage>
</organism>
<dbReference type="EMBL" id="JACCKX010000001">
    <property type="protein sequence ID" value="NZA00796.1"/>
    <property type="molecule type" value="Genomic_DNA"/>
</dbReference>
<feature type="transmembrane region" description="Helical" evidence="1">
    <location>
        <begin position="158"/>
        <end position="177"/>
    </location>
</feature>
<proteinExistence type="predicted"/>
<dbReference type="AlphaFoldDB" id="A0A853IKA0"/>
<dbReference type="InterPro" id="IPR051311">
    <property type="entry name" value="DedA_domain"/>
</dbReference>
<evidence type="ECO:0000313" key="3">
    <source>
        <dbReference type="EMBL" id="NZA00796.1"/>
    </source>
</evidence>
<keyword evidence="1" id="KW-0472">Membrane</keyword>
<dbReference type="Proteomes" id="UP000589716">
    <property type="component" value="Unassembled WGS sequence"/>
</dbReference>
<keyword evidence="1" id="KW-1133">Transmembrane helix</keyword>
<keyword evidence="4" id="KW-1185">Reference proteome</keyword>
<dbReference type="InterPro" id="IPR032816">
    <property type="entry name" value="VTT_dom"/>
</dbReference>
<evidence type="ECO:0000313" key="4">
    <source>
        <dbReference type="Proteomes" id="UP000589716"/>
    </source>
</evidence>
<feature type="transmembrane region" description="Helical" evidence="1">
    <location>
        <begin position="41"/>
        <end position="62"/>
    </location>
</feature>
<dbReference type="Pfam" id="PF09335">
    <property type="entry name" value="VTT_dom"/>
    <property type="match status" value="1"/>
</dbReference>